<comment type="caution">
    <text evidence="1">The sequence shown here is derived from an EMBL/GenBank/DDBJ whole genome shotgun (WGS) entry which is preliminary data.</text>
</comment>
<dbReference type="AlphaFoldDB" id="A0AAN9P2L1"/>
<protein>
    <submittedName>
        <fullName evidence="1">Uncharacterized protein</fullName>
    </submittedName>
</protein>
<accession>A0AAN9P2L1</accession>
<proteinExistence type="predicted"/>
<dbReference type="Proteomes" id="UP001372338">
    <property type="component" value="Unassembled WGS sequence"/>
</dbReference>
<evidence type="ECO:0000313" key="1">
    <source>
        <dbReference type="EMBL" id="KAK7283596.1"/>
    </source>
</evidence>
<sequence length="79" mass="8985">MRSRPQHHAITCLTAKSIILSYWSIHSYLEGNCSASLKLCINIRLFGYTNPAITQSYPYQSSKVDFINCGDHNHNDEPI</sequence>
<organism evidence="1 2">
    <name type="scientific">Crotalaria pallida</name>
    <name type="common">Smooth rattlebox</name>
    <name type="synonym">Crotalaria striata</name>
    <dbReference type="NCBI Taxonomy" id="3830"/>
    <lineage>
        <taxon>Eukaryota</taxon>
        <taxon>Viridiplantae</taxon>
        <taxon>Streptophyta</taxon>
        <taxon>Embryophyta</taxon>
        <taxon>Tracheophyta</taxon>
        <taxon>Spermatophyta</taxon>
        <taxon>Magnoliopsida</taxon>
        <taxon>eudicotyledons</taxon>
        <taxon>Gunneridae</taxon>
        <taxon>Pentapetalae</taxon>
        <taxon>rosids</taxon>
        <taxon>fabids</taxon>
        <taxon>Fabales</taxon>
        <taxon>Fabaceae</taxon>
        <taxon>Papilionoideae</taxon>
        <taxon>50 kb inversion clade</taxon>
        <taxon>genistoids sensu lato</taxon>
        <taxon>core genistoids</taxon>
        <taxon>Crotalarieae</taxon>
        <taxon>Crotalaria</taxon>
    </lineage>
</organism>
<reference evidence="1 2" key="1">
    <citation type="submission" date="2024-01" db="EMBL/GenBank/DDBJ databases">
        <title>The genomes of 5 underutilized Papilionoideae crops provide insights into root nodulation and disease resistanc.</title>
        <authorList>
            <person name="Yuan L."/>
        </authorList>
    </citation>
    <scope>NUCLEOTIDE SEQUENCE [LARGE SCALE GENOMIC DNA]</scope>
    <source>
        <strain evidence="1">ZHUSHIDOU_FW_LH</strain>
        <tissue evidence="1">Leaf</tissue>
    </source>
</reference>
<dbReference type="EMBL" id="JAYWIO010000002">
    <property type="protein sequence ID" value="KAK7283596.1"/>
    <property type="molecule type" value="Genomic_DNA"/>
</dbReference>
<keyword evidence="2" id="KW-1185">Reference proteome</keyword>
<evidence type="ECO:0000313" key="2">
    <source>
        <dbReference type="Proteomes" id="UP001372338"/>
    </source>
</evidence>
<gene>
    <name evidence="1" type="ORF">RIF29_13219</name>
</gene>
<name>A0AAN9P2L1_CROPI</name>